<proteinExistence type="predicted"/>
<dbReference type="SUPFAM" id="SSF56672">
    <property type="entry name" value="DNA/RNA polymerases"/>
    <property type="match status" value="1"/>
</dbReference>
<evidence type="ECO:0000313" key="3">
    <source>
        <dbReference type="Proteomes" id="UP000230750"/>
    </source>
</evidence>
<organism evidence="2 3">
    <name type="scientific">Stichopus japonicus</name>
    <name type="common">Sea cucumber</name>
    <dbReference type="NCBI Taxonomy" id="307972"/>
    <lineage>
        <taxon>Eukaryota</taxon>
        <taxon>Metazoa</taxon>
        <taxon>Echinodermata</taxon>
        <taxon>Eleutherozoa</taxon>
        <taxon>Echinozoa</taxon>
        <taxon>Holothuroidea</taxon>
        <taxon>Aspidochirotacea</taxon>
        <taxon>Aspidochirotida</taxon>
        <taxon>Stichopodidae</taxon>
        <taxon>Apostichopus</taxon>
    </lineage>
</organism>
<gene>
    <name evidence="2" type="ORF">BSL78_25824</name>
</gene>
<dbReference type="PANTHER" id="PTHR24559">
    <property type="entry name" value="TRANSPOSON TY3-I GAG-POL POLYPROTEIN"/>
    <property type="match status" value="1"/>
</dbReference>
<keyword evidence="3" id="KW-1185">Reference proteome</keyword>
<protein>
    <recommendedName>
        <fullName evidence="1">Reverse transcriptase domain-containing protein</fullName>
    </recommendedName>
</protein>
<feature type="non-terminal residue" evidence="2">
    <location>
        <position position="79"/>
    </location>
</feature>
<dbReference type="Gene3D" id="3.30.70.270">
    <property type="match status" value="1"/>
</dbReference>
<dbReference type="InterPro" id="IPR043128">
    <property type="entry name" value="Rev_trsase/Diguanyl_cyclase"/>
</dbReference>
<dbReference type="AlphaFoldDB" id="A0A2G8JNQ9"/>
<feature type="domain" description="Reverse transcriptase" evidence="1">
    <location>
        <begin position="2"/>
        <end position="79"/>
    </location>
</feature>
<dbReference type="STRING" id="307972.A0A2G8JNQ9"/>
<evidence type="ECO:0000259" key="1">
    <source>
        <dbReference type="Pfam" id="PF00078"/>
    </source>
</evidence>
<sequence length="79" mass="9030">MCVDYRKLNQKTIKDAYPIPRIEDSIGTLYGSQRFSAIDHLSGYHRVAMADTDRHKTGFFTPFGLSEFNRMPFGLSNTP</sequence>
<dbReference type="PANTHER" id="PTHR24559:SF435">
    <property type="entry name" value="RIBONUCLEASE H"/>
    <property type="match status" value="1"/>
</dbReference>
<dbReference type="InterPro" id="IPR000477">
    <property type="entry name" value="RT_dom"/>
</dbReference>
<dbReference type="CDD" id="cd01647">
    <property type="entry name" value="RT_LTR"/>
    <property type="match status" value="1"/>
</dbReference>
<dbReference type="Proteomes" id="UP000230750">
    <property type="component" value="Unassembled WGS sequence"/>
</dbReference>
<dbReference type="InterPro" id="IPR043502">
    <property type="entry name" value="DNA/RNA_pol_sf"/>
</dbReference>
<dbReference type="EMBL" id="MRZV01001518">
    <property type="protein sequence ID" value="PIK37349.1"/>
    <property type="molecule type" value="Genomic_DNA"/>
</dbReference>
<comment type="caution">
    <text evidence="2">The sequence shown here is derived from an EMBL/GenBank/DDBJ whole genome shotgun (WGS) entry which is preliminary data.</text>
</comment>
<dbReference type="Gene3D" id="3.10.10.10">
    <property type="entry name" value="HIV Type 1 Reverse Transcriptase, subunit A, domain 1"/>
    <property type="match status" value="1"/>
</dbReference>
<dbReference type="Pfam" id="PF00078">
    <property type="entry name" value="RVT_1"/>
    <property type="match status" value="1"/>
</dbReference>
<dbReference type="OrthoDB" id="8041546at2759"/>
<accession>A0A2G8JNQ9</accession>
<evidence type="ECO:0000313" key="2">
    <source>
        <dbReference type="EMBL" id="PIK37349.1"/>
    </source>
</evidence>
<reference evidence="2 3" key="1">
    <citation type="journal article" date="2017" name="PLoS Biol.">
        <title>The sea cucumber genome provides insights into morphological evolution and visceral regeneration.</title>
        <authorList>
            <person name="Zhang X."/>
            <person name="Sun L."/>
            <person name="Yuan J."/>
            <person name="Sun Y."/>
            <person name="Gao Y."/>
            <person name="Zhang L."/>
            <person name="Li S."/>
            <person name="Dai H."/>
            <person name="Hamel J.F."/>
            <person name="Liu C."/>
            <person name="Yu Y."/>
            <person name="Liu S."/>
            <person name="Lin W."/>
            <person name="Guo K."/>
            <person name="Jin S."/>
            <person name="Xu P."/>
            <person name="Storey K.B."/>
            <person name="Huan P."/>
            <person name="Zhang T."/>
            <person name="Zhou Y."/>
            <person name="Zhang J."/>
            <person name="Lin C."/>
            <person name="Li X."/>
            <person name="Xing L."/>
            <person name="Huo D."/>
            <person name="Sun M."/>
            <person name="Wang L."/>
            <person name="Mercier A."/>
            <person name="Li F."/>
            <person name="Yang H."/>
            <person name="Xiang J."/>
        </authorList>
    </citation>
    <scope>NUCLEOTIDE SEQUENCE [LARGE SCALE GENOMIC DNA]</scope>
    <source>
        <strain evidence="2">Shaxun</strain>
        <tissue evidence="2">Muscle</tissue>
    </source>
</reference>
<dbReference type="InterPro" id="IPR053134">
    <property type="entry name" value="RNA-dir_DNA_polymerase"/>
</dbReference>
<name>A0A2G8JNQ9_STIJA</name>